<evidence type="ECO:0000256" key="1">
    <source>
        <dbReference type="ARBA" id="ARBA00009879"/>
    </source>
</evidence>
<dbReference type="RefSeq" id="WP_307391474.1">
    <property type="nucleotide sequence ID" value="NZ_BAAADK010000010.1"/>
</dbReference>
<evidence type="ECO:0000256" key="11">
    <source>
        <dbReference type="ARBA" id="ARBA00042396"/>
    </source>
</evidence>
<evidence type="ECO:0000256" key="2">
    <source>
        <dbReference type="ARBA" id="ARBA00012104"/>
    </source>
</evidence>
<dbReference type="GO" id="GO:0008478">
    <property type="term" value="F:pyridoxal kinase activity"/>
    <property type="evidence" value="ECO:0007669"/>
    <property type="project" value="UniProtKB-EC"/>
</dbReference>
<evidence type="ECO:0000256" key="7">
    <source>
        <dbReference type="ARBA" id="ARBA00022840"/>
    </source>
</evidence>
<dbReference type="NCBIfam" id="NF009077">
    <property type="entry name" value="PRK12412.1"/>
    <property type="match status" value="1"/>
</dbReference>
<dbReference type="InterPro" id="IPR004399">
    <property type="entry name" value="HMP/HMP-P_kinase_dom"/>
</dbReference>
<dbReference type="EC" id="2.7.1.35" evidence="2"/>
<dbReference type="EMBL" id="JAUSTY010000003">
    <property type="protein sequence ID" value="MDQ0165008.1"/>
    <property type="molecule type" value="Genomic_DNA"/>
</dbReference>
<accession>A0ABT9VVI8</accession>
<keyword evidence="4" id="KW-0479">Metal-binding</keyword>
<evidence type="ECO:0000313" key="15">
    <source>
        <dbReference type="EMBL" id="MDQ0165008.1"/>
    </source>
</evidence>
<proteinExistence type="inferred from homology"/>
<name>A0ABT9VVI8_9BACI</name>
<comment type="similarity">
    <text evidence="1">Belongs to the ThiD family.</text>
</comment>
<organism evidence="15 16">
    <name type="scientific">Caldalkalibacillus horti</name>
    <dbReference type="NCBI Taxonomy" id="77523"/>
    <lineage>
        <taxon>Bacteria</taxon>
        <taxon>Bacillati</taxon>
        <taxon>Bacillota</taxon>
        <taxon>Bacilli</taxon>
        <taxon>Bacillales</taxon>
        <taxon>Bacillaceae</taxon>
        <taxon>Caldalkalibacillus</taxon>
    </lineage>
</organism>
<comment type="catalytic activity">
    <reaction evidence="13">
        <text>pyridoxal + ATP = pyridoxal 5'-phosphate + ADP + H(+)</text>
        <dbReference type="Rhea" id="RHEA:10224"/>
        <dbReference type="ChEBI" id="CHEBI:15378"/>
        <dbReference type="ChEBI" id="CHEBI:17310"/>
        <dbReference type="ChEBI" id="CHEBI:30616"/>
        <dbReference type="ChEBI" id="CHEBI:456216"/>
        <dbReference type="ChEBI" id="CHEBI:597326"/>
        <dbReference type="EC" id="2.7.1.35"/>
    </reaction>
</comment>
<comment type="caution">
    <text evidence="15">The sequence shown here is derived from an EMBL/GenBank/DDBJ whole genome shotgun (WGS) entry which is preliminary data.</text>
</comment>
<dbReference type="NCBIfam" id="TIGR00097">
    <property type="entry name" value="HMP-P_kinase"/>
    <property type="match status" value="1"/>
</dbReference>
<evidence type="ECO:0000256" key="3">
    <source>
        <dbReference type="ARBA" id="ARBA00022679"/>
    </source>
</evidence>
<keyword evidence="3 15" id="KW-0808">Transferase</keyword>
<dbReference type="NCBIfam" id="NF009259">
    <property type="entry name" value="PRK12616.1"/>
    <property type="match status" value="1"/>
</dbReference>
<evidence type="ECO:0000256" key="10">
    <source>
        <dbReference type="ARBA" id="ARBA00042348"/>
    </source>
</evidence>
<dbReference type="PANTHER" id="PTHR20858">
    <property type="entry name" value="PHOSPHOMETHYLPYRIMIDINE KINASE"/>
    <property type="match status" value="1"/>
</dbReference>
<feature type="domain" description="Pyridoxamine kinase/Phosphomethylpyrimidine kinase" evidence="14">
    <location>
        <begin position="13"/>
        <end position="260"/>
    </location>
</feature>
<evidence type="ECO:0000256" key="9">
    <source>
        <dbReference type="ARBA" id="ARBA00042307"/>
    </source>
</evidence>
<evidence type="ECO:0000256" key="6">
    <source>
        <dbReference type="ARBA" id="ARBA00022777"/>
    </source>
</evidence>
<dbReference type="PANTHER" id="PTHR20858:SF19">
    <property type="entry name" value="PYRIDOXINE KINASE"/>
    <property type="match status" value="1"/>
</dbReference>
<protein>
    <recommendedName>
        <fullName evidence="2">pyridoxal kinase</fullName>
        <ecNumber evidence="2">2.7.1.35</ecNumber>
    </recommendedName>
    <alternativeName>
        <fullName evidence="10">PN/PL/PM kinase</fullName>
    </alternativeName>
    <alternativeName>
        <fullName evidence="11">Pyridoxal kinase</fullName>
    </alternativeName>
    <alternativeName>
        <fullName evidence="9">Pyridoxamine kinase</fullName>
    </alternativeName>
    <alternativeName>
        <fullName evidence="12">Vitamin B6 kinase</fullName>
    </alternativeName>
</protein>
<dbReference type="Gene3D" id="3.40.1190.20">
    <property type="match status" value="1"/>
</dbReference>
<evidence type="ECO:0000256" key="12">
    <source>
        <dbReference type="ARBA" id="ARBA00042531"/>
    </source>
</evidence>
<keyword evidence="7" id="KW-0067">ATP-binding</keyword>
<dbReference type="InterPro" id="IPR013749">
    <property type="entry name" value="PM/HMP-P_kinase-1"/>
</dbReference>
<evidence type="ECO:0000256" key="13">
    <source>
        <dbReference type="ARBA" id="ARBA00049293"/>
    </source>
</evidence>
<gene>
    <name evidence="15" type="ORF">J2S11_000908</name>
</gene>
<dbReference type="InterPro" id="IPR029056">
    <property type="entry name" value="Ribokinase-like"/>
</dbReference>
<evidence type="ECO:0000256" key="4">
    <source>
        <dbReference type="ARBA" id="ARBA00022723"/>
    </source>
</evidence>
<dbReference type="SUPFAM" id="SSF53613">
    <property type="entry name" value="Ribokinase-like"/>
    <property type="match status" value="1"/>
</dbReference>
<keyword evidence="16" id="KW-1185">Reference proteome</keyword>
<evidence type="ECO:0000256" key="8">
    <source>
        <dbReference type="ARBA" id="ARBA00022842"/>
    </source>
</evidence>
<keyword evidence="5" id="KW-0547">Nucleotide-binding</keyword>
<keyword evidence="6 15" id="KW-0418">Kinase</keyword>
<dbReference type="Pfam" id="PF08543">
    <property type="entry name" value="Phos_pyr_kin"/>
    <property type="match status" value="1"/>
</dbReference>
<sequence length="269" mass="29092">MTAYKALTIAGSDTSGGAGIQADLKTLQELGVYGMTALTTIVAQDPHKDWFHAVFPQPVELVETQIETVLAGIGVDAVKTGMLGAESIIELVARKVQQYNITNLVVDPVMVCKGADEALHPEIDQCLRDVLVPHAYLVTPNLFEATQLSGVASIQTVDDMKEAATRIHDSGAKHVLIKGGHKLQSEKAVDLFYDGKEFELLEAEKIETPYTHGAGCTFSSAITAELAKGKSIKEAIHTAKQFITAAITHSFRLNQYIGPVRHGAYRTHQ</sequence>
<evidence type="ECO:0000256" key="5">
    <source>
        <dbReference type="ARBA" id="ARBA00022741"/>
    </source>
</evidence>
<evidence type="ECO:0000259" key="14">
    <source>
        <dbReference type="Pfam" id="PF08543"/>
    </source>
</evidence>
<evidence type="ECO:0000313" key="16">
    <source>
        <dbReference type="Proteomes" id="UP001235840"/>
    </source>
</evidence>
<dbReference type="Proteomes" id="UP001235840">
    <property type="component" value="Unassembled WGS sequence"/>
</dbReference>
<reference evidence="15 16" key="1">
    <citation type="submission" date="2023-07" db="EMBL/GenBank/DDBJ databases">
        <title>Genomic Encyclopedia of Type Strains, Phase IV (KMG-IV): sequencing the most valuable type-strain genomes for metagenomic binning, comparative biology and taxonomic classification.</title>
        <authorList>
            <person name="Goeker M."/>
        </authorList>
    </citation>
    <scope>NUCLEOTIDE SEQUENCE [LARGE SCALE GENOMIC DNA]</scope>
    <source>
        <strain evidence="15 16">DSM 12751</strain>
    </source>
</reference>
<dbReference type="CDD" id="cd01169">
    <property type="entry name" value="HMPP_kinase"/>
    <property type="match status" value="1"/>
</dbReference>
<keyword evidence="8" id="KW-0460">Magnesium</keyword>